<dbReference type="AlphaFoldDB" id="A0A2P2QBU0"/>
<sequence length="41" mass="4688">MSQLTLLHCITKQEGTIILPKLLTLNYLNTRFRKELGSISV</sequence>
<proteinExistence type="predicted"/>
<protein>
    <submittedName>
        <fullName evidence="1">Uncharacterized protein</fullName>
    </submittedName>
</protein>
<accession>A0A2P2QBU0</accession>
<dbReference type="EMBL" id="GGEC01083910">
    <property type="protein sequence ID" value="MBX64394.1"/>
    <property type="molecule type" value="Transcribed_RNA"/>
</dbReference>
<organism evidence="1">
    <name type="scientific">Rhizophora mucronata</name>
    <name type="common">Asiatic mangrove</name>
    <dbReference type="NCBI Taxonomy" id="61149"/>
    <lineage>
        <taxon>Eukaryota</taxon>
        <taxon>Viridiplantae</taxon>
        <taxon>Streptophyta</taxon>
        <taxon>Embryophyta</taxon>
        <taxon>Tracheophyta</taxon>
        <taxon>Spermatophyta</taxon>
        <taxon>Magnoliopsida</taxon>
        <taxon>eudicotyledons</taxon>
        <taxon>Gunneridae</taxon>
        <taxon>Pentapetalae</taxon>
        <taxon>rosids</taxon>
        <taxon>fabids</taxon>
        <taxon>Malpighiales</taxon>
        <taxon>Rhizophoraceae</taxon>
        <taxon>Rhizophora</taxon>
    </lineage>
</organism>
<evidence type="ECO:0000313" key="1">
    <source>
        <dbReference type="EMBL" id="MBX64394.1"/>
    </source>
</evidence>
<reference evidence="1" key="1">
    <citation type="submission" date="2018-02" db="EMBL/GenBank/DDBJ databases">
        <title>Rhizophora mucronata_Transcriptome.</title>
        <authorList>
            <person name="Meera S.P."/>
            <person name="Sreeshan A."/>
            <person name="Augustine A."/>
        </authorList>
    </citation>
    <scope>NUCLEOTIDE SEQUENCE</scope>
    <source>
        <tissue evidence="1">Leaf</tissue>
    </source>
</reference>
<name>A0A2P2QBU0_RHIMU</name>